<name>A0AAV6ZD21_ENGPU</name>
<dbReference type="EMBL" id="WNYA01000838">
    <property type="protein sequence ID" value="KAG8547081.1"/>
    <property type="molecule type" value="Genomic_DNA"/>
</dbReference>
<feature type="domain" description="KRAB" evidence="5">
    <location>
        <begin position="371"/>
        <end position="442"/>
    </location>
</feature>
<evidence type="ECO:0000256" key="4">
    <source>
        <dbReference type="SAM" id="MobiDB-lite"/>
    </source>
</evidence>
<organism evidence="6 7">
    <name type="scientific">Engystomops pustulosus</name>
    <name type="common">Tungara frog</name>
    <name type="synonym">Physalaemus pustulosus</name>
    <dbReference type="NCBI Taxonomy" id="76066"/>
    <lineage>
        <taxon>Eukaryota</taxon>
        <taxon>Metazoa</taxon>
        <taxon>Chordata</taxon>
        <taxon>Craniata</taxon>
        <taxon>Vertebrata</taxon>
        <taxon>Euteleostomi</taxon>
        <taxon>Amphibia</taxon>
        <taxon>Batrachia</taxon>
        <taxon>Anura</taxon>
        <taxon>Neobatrachia</taxon>
        <taxon>Hyloidea</taxon>
        <taxon>Leptodactylidae</taxon>
        <taxon>Leiuperinae</taxon>
        <taxon>Engystomops</taxon>
    </lineage>
</organism>
<dbReference type="GO" id="GO:0015074">
    <property type="term" value="P:DNA integration"/>
    <property type="evidence" value="ECO:0007669"/>
    <property type="project" value="InterPro"/>
</dbReference>
<evidence type="ECO:0000313" key="6">
    <source>
        <dbReference type="EMBL" id="KAG8547081.1"/>
    </source>
</evidence>
<dbReference type="Gene3D" id="6.10.140.140">
    <property type="match status" value="1"/>
</dbReference>
<keyword evidence="2" id="KW-0597">Phosphoprotein</keyword>
<sequence>MSLPSRGRGVLLSAAMTSEKKMAEAGRSDNKNTLKKTKFDLRIVQGYLSRAGEVRPLLSIPVPELDERLCTFIRTHRKPDGSEYEAGTLRGILGSLDRHFERSGYPHAIYRSKETKFTKTVSAMRERQSYLRSRPPGAPPGQQAEPLSERDIERLYASGAIGLHSPTALLHMLFFNMGLHFSLRTLEQHALRWGDIALKSDPQGRKYLEHTKKLSAGRGRQHPAHTMRMQIYESPEQPDRDVVKAYEKYSTERPDKMRAKDSPFYLTPQPDHRPGYARWFKNLPVGEARIRGIMKHLKMAAGLTPQPKREDEEAGEGVNGCTSNGHDMKKEEEEAPCRDVGCGSPSIKEEWEDPADMCPEEKTLIPGRGVVTFHDVAAYFSAKDWLVLQDWQKELYKNVMREIHAALEGMGYKIINGDVLLKIKAEDQDKGPEPGPVCSAGISPDILMRVRHDEGEAEEEQDTSSPSE</sequence>
<feature type="compositionally biased region" description="Basic and acidic residues" evidence="4">
    <location>
        <begin position="326"/>
        <end position="337"/>
    </location>
</feature>
<evidence type="ECO:0000256" key="2">
    <source>
        <dbReference type="ARBA" id="ARBA00022553"/>
    </source>
</evidence>
<dbReference type="Pfam" id="PF12012">
    <property type="entry name" value="DUF3504"/>
    <property type="match status" value="1"/>
</dbReference>
<dbReference type="InterPro" id="IPR042838">
    <property type="entry name" value="KIAA1958"/>
</dbReference>
<dbReference type="PANTHER" id="PTHR46963:SF5">
    <property type="entry name" value="GLUTAMINE RICH 1 LIKE 2 KRUPPEL-ASSOCIATED BOX CONTAINING [PROVISIONAL]"/>
    <property type="match status" value="1"/>
</dbReference>
<dbReference type="GO" id="GO:0006355">
    <property type="term" value="P:regulation of DNA-templated transcription"/>
    <property type="evidence" value="ECO:0007669"/>
    <property type="project" value="InterPro"/>
</dbReference>
<dbReference type="Proteomes" id="UP000824782">
    <property type="component" value="Unassembled WGS sequence"/>
</dbReference>
<dbReference type="SUPFAM" id="SSF109640">
    <property type="entry name" value="KRAB domain (Kruppel-associated box)"/>
    <property type="match status" value="1"/>
</dbReference>
<dbReference type="SMART" id="SM00349">
    <property type="entry name" value="KRAB"/>
    <property type="match status" value="1"/>
</dbReference>
<dbReference type="InterPro" id="IPR021893">
    <property type="entry name" value="ZMYM2-like_C"/>
</dbReference>
<keyword evidence="1" id="KW-1017">Isopeptide bond</keyword>
<gene>
    <name evidence="6" type="ORF">GDO81_029153</name>
</gene>
<dbReference type="Pfam" id="PF01352">
    <property type="entry name" value="KRAB"/>
    <property type="match status" value="1"/>
</dbReference>
<dbReference type="CDD" id="cd07765">
    <property type="entry name" value="KRAB_A-box"/>
    <property type="match status" value="1"/>
</dbReference>
<dbReference type="InterPro" id="IPR001909">
    <property type="entry name" value="KRAB"/>
</dbReference>
<reference evidence="6" key="1">
    <citation type="thesis" date="2020" institute="ProQuest LLC" country="789 East Eisenhower Parkway, Ann Arbor, MI, USA">
        <title>Comparative Genomics and Chromosome Evolution.</title>
        <authorList>
            <person name="Mudd A.B."/>
        </authorList>
    </citation>
    <scope>NUCLEOTIDE SEQUENCE</scope>
    <source>
        <strain evidence="6">237g6f4</strain>
        <tissue evidence="6">Blood</tissue>
    </source>
</reference>
<keyword evidence="3" id="KW-0832">Ubl conjugation</keyword>
<dbReference type="InterPro" id="IPR036051">
    <property type="entry name" value="KRAB_dom_sf"/>
</dbReference>
<evidence type="ECO:0000313" key="7">
    <source>
        <dbReference type="Proteomes" id="UP000824782"/>
    </source>
</evidence>
<feature type="region of interest" description="Disordered" evidence="4">
    <location>
        <begin position="304"/>
        <end position="341"/>
    </location>
</feature>
<accession>A0AAV6ZD21</accession>
<evidence type="ECO:0000259" key="5">
    <source>
        <dbReference type="PROSITE" id="PS50805"/>
    </source>
</evidence>
<dbReference type="AlphaFoldDB" id="A0AAV6ZD21"/>
<dbReference type="PANTHER" id="PTHR46963">
    <property type="entry name" value="SIMILAR TO RIKEN CDNA E130308A19"/>
    <property type="match status" value="1"/>
</dbReference>
<protein>
    <recommendedName>
        <fullName evidence="5">KRAB domain-containing protein</fullName>
    </recommendedName>
</protein>
<feature type="region of interest" description="Disordered" evidence="4">
    <location>
        <begin position="128"/>
        <end position="147"/>
    </location>
</feature>
<proteinExistence type="predicted"/>
<dbReference type="GO" id="GO:0006310">
    <property type="term" value="P:DNA recombination"/>
    <property type="evidence" value="ECO:0007669"/>
    <property type="project" value="InterPro"/>
</dbReference>
<evidence type="ECO:0000256" key="3">
    <source>
        <dbReference type="ARBA" id="ARBA00022843"/>
    </source>
</evidence>
<dbReference type="PROSITE" id="PS50805">
    <property type="entry name" value="KRAB"/>
    <property type="match status" value="1"/>
</dbReference>
<evidence type="ECO:0000256" key="1">
    <source>
        <dbReference type="ARBA" id="ARBA00022499"/>
    </source>
</evidence>
<comment type="caution">
    <text evidence="6">The sequence shown here is derived from an EMBL/GenBank/DDBJ whole genome shotgun (WGS) entry which is preliminary data.</text>
</comment>
<dbReference type="InterPro" id="IPR013762">
    <property type="entry name" value="Integrase-like_cat_sf"/>
</dbReference>
<dbReference type="GO" id="GO:0003677">
    <property type="term" value="F:DNA binding"/>
    <property type="evidence" value="ECO:0007669"/>
    <property type="project" value="InterPro"/>
</dbReference>
<dbReference type="Gene3D" id="1.10.443.10">
    <property type="entry name" value="Intergrase catalytic core"/>
    <property type="match status" value="1"/>
</dbReference>
<keyword evidence="7" id="KW-1185">Reference proteome</keyword>